<evidence type="ECO:0000313" key="2">
    <source>
        <dbReference type="EMBL" id="KAJ4387375.1"/>
    </source>
</evidence>
<accession>A0A9W9CTA1</accession>
<evidence type="ECO:0000313" key="3">
    <source>
        <dbReference type="Proteomes" id="UP001140453"/>
    </source>
</evidence>
<feature type="region of interest" description="Disordered" evidence="1">
    <location>
        <begin position="87"/>
        <end position="113"/>
    </location>
</feature>
<evidence type="ECO:0000256" key="1">
    <source>
        <dbReference type="SAM" id="MobiDB-lite"/>
    </source>
</evidence>
<organism evidence="2 3">
    <name type="scientific">Gnomoniopsis smithogilvyi</name>
    <dbReference type="NCBI Taxonomy" id="1191159"/>
    <lineage>
        <taxon>Eukaryota</taxon>
        <taxon>Fungi</taxon>
        <taxon>Dikarya</taxon>
        <taxon>Ascomycota</taxon>
        <taxon>Pezizomycotina</taxon>
        <taxon>Sordariomycetes</taxon>
        <taxon>Sordariomycetidae</taxon>
        <taxon>Diaporthales</taxon>
        <taxon>Gnomoniaceae</taxon>
        <taxon>Gnomoniopsis</taxon>
    </lineage>
</organism>
<dbReference type="EMBL" id="JAPEVB010000005">
    <property type="protein sequence ID" value="KAJ4387375.1"/>
    <property type="molecule type" value="Genomic_DNA"/>
</dbReference>
<gene>
    <name evidence="2" type="ORF">N0V93_007966</name>
</gene>
<name>A0A9W9CTA1_9PEZI</name>
<dbReference type="AlphaFoldDB" id="A0A9W9CTA1"/>
<feature type="compositionally biased region" description="Basic and acidic residues" evidence="1">
    <location>
        <begin position="1"/>
        <end position="11"/>
    </location>
</feature>
<comment type="caution">
    <text evidence="2">The sequence shown here is derived from an EMBL/GenBank/DDBJ whole genome shotgun (WGS) entry which is preliminary data.</text>
</comment>
<dbReference type="Proteomes" id="UP001140453">
    <property type="component" value="Unassembled WGS sequence"/>
</dbReference>
<proteinExistence type="predicted"/>
<feature type="region of interest" description="Disordered" evidence="1">
    <location>
        <begin position="1"/>
        <end position="36"/>
    </location>
</feature>
<protein>
    <submittedName>
        <fullName evidence="2">Uncharacterized protein</fullName>
    </submittedName>
</protein>
<reference evidence="2" key="1">
    <citation type="submission" date="2022-10" db="EMBL/GenBank/DDBJ databases">
        <title>Tapping the CABI collections for fungal endophytes: first genome assemblies for Collariella, Neodidymelliopsis, Ascochyta clinopodiicola, Didymella pomorum, Didymosphaeria variabile, Neocosmospora piperis and Neocucurbitaria cava.</title>
        <authorList>
            <person name="Hill R."/>
        </authorList>
    </citation>
    <scope>NUCLEOTIDE SEQUENCE</scope>
    <source>
        <strain evidence="2">IMI 355082</strain>
    </source>
</reference>
<keyword evidence="3" id="KW-1185">Reference proteome</keyword>
<sequence length="159" mass="17188">MTLTDIKEAKTTRRVTPVKPDRATRTTARRARTPAHGTLKVTMTEESGERKETLTDMRIVLKVKTAEMNTIITPATIKATVFVAVPKDNKSHGGSGSRSPGPHPPRSPKPGEIFVGVVDGVRDVVKDGVRIAKKADKACDGALSDIAREVGMLALEHRK</sequence>